<dbReference type="SUPFAM" id="SSF53822">
    <property type="entry name" value="Periplasmic binding protein-like I"/>
    <property type="match status" value="1"/>
</dbReference>
<evidence type="ECO:0000259" key="2">
    <source>
        <dbReference type="Pfam" id="PF13458"/>
    </source>
</evidence>
<accession>A0A1J5Q8M1</accession>
<feature type="domain" description="Leucine-binding protein" evidence="2">
    <location>
        <begin position="26"/>
        <end position="362"/>
    </location>
</feature>
<dbReference type="InterPro" id="IPR051010">
    <property type="entry name" value="BCAA_transport"/>
</dbReference>
<dbReference type="EMBL" id="MLJW01001122">
    <property type="protein sequence ID" value="OIQ80014.1"/>
    <property type="molecule type" value="Genomic_DNA"/>
</dbReference>
<name>A0A1J5Q8M1_9ZZZZ</name>
<dbReference type="InterPro" id="IPR028082">
    <property type="entry name" value="Peripla_BP_I"/>
</dbReference>
<dbReference type="PANTHER" id="PTHR30483:SF6">
    <property type="entry name" value="PERIPLASMIC BINDING PROTEIN OF ABC TRANSPORTER FOR NATURAL AMINO ACIDS"/>
    <property type="match status" value="1"/>
</dbReference>
<sequence length="398" mass="41790">MHTIRKTALAAAVALGLGSAAHAAAPVKLAFISDMSGVYSAVDGPGGATAIRMAIKDFGGKVLGRPVELMTFDHQNKADLAAGKAKEFFAQDGADMLIAGTNSGTALAMEPIAASYKKPFFVVGAGASTIVGKMCTPYTVMYAYNTTALARGTATAIVKQGGKSWYFLTADYAFGKSLEADAAKIVKEQGGTVAGQVLAPLASSDFSSYLLQAQASKAQVLGLANAGGDAVNSIKQATQFGVTKSMKLAGLLLFLTDIHSIGLPSAQGLYLTTPWYWKLDAASEAWAKRYYAHTHAMPTFLQAADYSAAMTYLKAVKAAGTTDGAKVMAELHKMKVDDMFTHDGRLAANGLLIHDMYLAQVKTPAQSKQDWDYYNIVQKIPGAEAFGSIAAYGCADAK</sequence>
<evidence type="ECO:0000256" key="1">
    <source>
        <dbReference type="ARBA" id="ARBA00022729"/>
    </source>
</evidence>
<comment type="caution">
    <text evidence="3">The sequence shown here is derived from an EMBL/GenBank/DDBJ whole genome shotgun (WGS) entry which is preliminary data.</text>
</comment>
<gene>
    <name evidence="3" type="ORF">GALL_382350</name>
</gene>
<dbReference type="AlphaFoldDB" id="A0A1J5Q8M1"/>
<protein>
    <submittedName>
        <fullName evidence="3">Receptor family ligand binding region</fullName>
    </submittedName>
</protein>
<dbReference type="PANTHER" id="PTHR30483">
    <property type="entry name" value="LEUCINE-SPECIFIC-BINDING PROTEIN"/>
    <property type="match status" value="1"/>
</dbReference>
<evidence type="ECO:0000313" key="3">
    <source>
        <dbReference type="EMBL" id="OIQ80014.1"/>
    </source>
</evidence>
<dbReference type="InterPro" id="IPR028081">
    <property type="entry name" value="Leu-bd"/>
</dbReference>
<organism evidence="3">
    <name type="scientific">mine drainage metagenome</name>
    <dbReference type="NCBI Taxonomy" id="410659"/>
    <lineage>
        <taxon>unclassified sequences</taxon>
        <taxon>metagenomes</taxon>
        <taxon>ecological metagenomes</taxon>
    </lineage>
</organism>
<proteinExistence type="predicted"/>
<dbReference type="Pfam" id="PF13458">
    <property type="entry name" value="Peripla_BP_6"/>
    <property type="match status" value="1"/>
</dbReference>
<dbReference type="Gene3D" id="3.40.50.2300">
    <property type="match status" value="2"/>
</dbReference>
<reference evidence="3" key="1">
    <citation type="submission" date="2016-10" db="EMBL/GenBank/DDBJ databases">
        <title>Sequence of Gallionella enrichment culture.</title>
        <authorList>
            <person name="Poehlein A."/>
            <person name="Muehling M."/>
            <person name="Daniel R."/>
        </authorList>
    </citation>
    <scope>NUCLEOTIDE SEQUENCE</scope>
</reference>
<dbReference type="CDD" id="cd06327">
    <property type="entry name" value="PBP1_SBP-like"/>
    <property type="match status" value="1"/>
</dbReference>
<keyword evidence="1" id="KW-0732">Signal</keyword>
<keyword evidence="3" id="KW-0675">Receptor</keyword>